<sequence length="114" mass="13489">MESLSSLQLFGKLLDKLQMNRLHQNLTDLTLEKLVCATGSFPQLQVLRFWNLRELQEWDVKEGMKSGPVEIRHVQWKHLKTLRLIKLHKMSKPFMKDILNCKKALLDDVEIDYN</sequence>
<name>A0AA86VBZ0_9FABA</name>
<dbReference type="EMBL" id="OY731401">
    <property type="protein sequence ID" value="CAJ1950775.1"/>
    <property type="molecule type" value="Genomic_DNA"/>
</dbReference>
<dbReference type="AlphaFoldDB" id="A0AA86VBZ0"/>
<organism evidence="1 2">
    <name type="scientific">Sphenostylis stenocarpa</name>
    <dbReference type="NCBI Taxonomy" id="92480"/>
    <lineage>
        <taxon>Eukaryota</taxon>
        <taxon>Viridiplantae</taxon>
        <taxon>Streptophyta</taxon>
        <taxon>Embryophyta</taxon>
        <taxon>Tracheophyta</taxon>
        <taxon>Spermatophyta</taxon>
        <taxon>Magnoliopsida</taxon>
        <taxon>eudicotyledons</taxon>
        <taxon>Gunneridae</taxon>
        <taxon>Pentapetalae</taxon>
        <taxon>rosids</taxon>
        <taxon>fabids</taxon>
        <taxon>Fabales</taxon>
        <taxon>Fabaceae</taxon>
        <taxon>Papilionoideae</taxon>
        <taxon>50 kb inversion clade</taxon>
        <taxon>NPAAA clade</taxon>
        <taxon>indigoferoid/millettioid clade</taxon>
        <taxon>Phaseoleae</taxon>
        <taxon>Sphenostylis</taxon>
    </lineage>
</organism>
<gene>
    <name evidence="1" type="ORF">AYBTSS11_LOCUS14430</name>
</gene>
<evidence type="ECO:0000313" key="1">
    <source>
        <dbReference type="EMBL" id="CAJ1950775.1"/>
    </source>
</evidence>
<evidence type="ECO:0000313" key="2">
    <source>
        <dbReference type="Proteomes" id="UP001189624"/>
    </source>
</evidence>
<reference evidence="1" key="1">
    <citation type="submission" date="2023-10" db="EMBL/GenBank/DDBJ databases">
        <authorList>
            <person name="Domelevo Entfellner J.-B."/>
        </authorList>
    </citation>
    <scope>NUCLEOTIDE SEQUENCE</scope>
</reference>
<protein>
    <submittedName>
        <fullName evidence="1">Uncharacterized protein</fullName>
    </submittedName>
</protein>
<accession>A0AA86VBZ0</accession>
<dbReference type="Proteomes" id="UP001189624">
    <property type="component" value="Chromosome 4"/>
</dbReference>
<keyword evidence="2" id="KW-1185">Reference proteome</keyword>
<proteinExistence type="predicted"/>
<dbReference type="Gramene" id="rna-AYBTSS11_LOCUS14430">
    <property type="protein sequence ID" value="CAJ1950775.1"/>
    <property type="gene ID" value="gene-AYBTSS11_LOCUS14430"/>
</dbReference>